<dbReference type="GO" id="GO:0003700">
    <property type="term" value="F:DNA-binding transcription factor activity"/>
    <property type="evidence" value="ECO:0007669"/>
    <property type="project" value="InterPro"/>
</dbReference>
<dbReference type="AlphaFoldDB" id="A0AAW7Z1W9"/>
<dbReference type="PANTHER" id="PTHR43280:SF2">
    <property type="entry name" value="HTH-TYPE TRANSCRIPTIONAL REGULATOR EXSA"/>
    <property type="match status" value="1"/>
</dbReference>
<dbReference type="InterPro" id="IPR018060">
    <property type="entry name" value="HTH_AraC"/>
</dbReference>
<dbReference type="Gene3D" id="1.10.10.60">
    <property type="entry name" value="Homeodomain-like"/>
    <property type="match status" value="2"/>
</dbReference>
<dbReference type="PROSITE" id="PS00041">
    <property type="entry name" value="HTH_ARAC_FAMILY_1"/>
    <property type="match status" value="1"/>
</dbReference>
<dbReference type="RefSeq" id="WP_057794045.1">
    <property type="nucleotide sequence ID" value="NZ_CAXIBE010000008.1"/>
</dbReference>
<keyword evidence="1" id="KW-0805">Transcription regulation</keyword>
<dbReference type="PANTHER" id="PTHR43280">
    <property type="entry name" value="ARAC-FAMILY TRANSCRIPTIONAL REGULATOR"/>
    <property type="match status" value="1"/>
</dbReference>
<evidence type="ECO:0000313" key="6">
    <source>
        <dbReference type="Proteomes" id="UP001170717"/>
    </source>
</evidence>
<evidence type="ECO:0000256" key="1">
    <source>
        <dbReference type="ARBA" id="ARBA00023015"/>
    </source>
</evidence>
<accession>A0AAW7Z1W9</accession>
<dbReference type="SUPFAM" id="SSF46689">
    <property type="entry name" value="Homeodomain-like"/>
    <property type="match status" value="2"/>
</dbReference>
<protein>
    <submittedName>
        <fullName evidence="5">AraC family transcriptional regulator</fullName>
    </submittedName>
</protein>
<evidence type="ECO:0000256" key="3">
    <source>
        <dbReference type="ARBA" id="ARBA00023163"/>
    </source>
</evidence>
<dbReference type="PROSITE" id="PS01124">
    <property type="entry name" value="HTH_ARAC_FAMILY_2"/>
    <property type="match status" value="1"/>
</dbReference>
<evidence type="ECO:0000256" key="2">
    <source>
        <dbReference type="ARBA" id="ARBA00023125"/>
    </source>
</evidence>
<dbReference type="SMART" id="SM00342">
    <property type="entry name" value="HTH_ARAC"/>
    <property type="match status" value="1"/>
</dbReference>
<sequence length="285" mass="33063">MIQGVYCEPYCIEQGDEFEIHHVEFADNEAYDCATHFHEVHEFIIFEKIEGSYFYSQGESSLKDSDIVFTPAAETHNFECTARGKSWFIVQFKPLVLETKNMSNVRAFFDHGLHLRLPARRINEIQQQVKWLYESYHHDPLSPRSITLLNLLICTIAEYATSVEASQSQPITRSPLYEKMLPVINQFKNSTAVELSVTEAAEACHLSPSHFSRMFKHIFRVNYSEYTMKHKLYSAARLLSQSGLSVTQISYELNFSSPSHFISQFKKHFSVTPRQYRTSFSSKAW</sequence>
<dbReference type="Proteomes" id="UP001170717">
    <property type="component" value="Unassembled WGS sequence"/>
</dbReference>
<reference evidence="5" key="1">
    <citation type="submission" date="2023-07" db="EMBL/GenBank/DDBJ databases">
        <title>Genome content predicts the carbon catabolic preferences of heterotrophic bacteria.</title>
        <authorList>
            <person name="Gralka M."/>
        </authorList>
    </citation>
    <scope>NUCLEOTIDE SEQUENCE</scope>
    <source>
        <strain evidence="5">F2M12</strain>
    </source>
</reference>
<organism evidence="5 6">
    <name type="scientific">Alteromonas stellipolaris</name>
    <dbReference type="NCBI Taxonomy" id="233316"/>
    <lineage>
        <taxon>Bacteria</taxon>
        <taxon>Pseudomonadati</taxon>
        <taxon>Pseudomonadota</taxon>
        <taxon>Gammaproteobacteria</taxon>
        <taxon>Alteromonadales</taxon>
        <taxon>Alteromonadaceae</taxon>
        <taxon>Alteromonas/Salinimonas group</taxon>
        <taxon>Alteromonas</taxon>
    </lineage>
</organism>
<keyword evidence="3" id="KW-0804">Transcription</keyword>
<dbReference type="InterPro" id="IPR018062">
    <property type="entry name" value="HTH_AraC-typ_CS"/>
</dbReference>
<comment type="caution">
    <text evidence="5">The sequence shown here is derived from an EMBL/GenBank/DDBJ whole genome shotgun (WGS) entry which is preliminary data.</text>
</comment>
<proteinExistence type="predicted"/>
<dbReference type="InterPro" id="IPR009057">
    <property type="entry name" value="Homeodomain-like_sf"/>
</dbReference>
<evidence type="ECO:0000259" key="4">
    <source>
        <dbReference type="PROSITE" id="PS01124"/>
    </source>
</evidence>
<dbReference type="GO" id="GO:0043565">
    <property type="term" value="F:sequence-specific DNA binding"/>
    <property type="evidence" value="ECO:0007669"/>
    <property type="project" value="InterPro"/>
</dbReference>
<dbReference type="InterPro" id="IPR020449">
    <property type="entry name" value="Tscrpt_reg_AraC-type_HTH"/>
</dbReference>
<evidence type="ECO:0000313" key="5">
    <source>
        <dbReference type="EMBL" id="MDO6576556.1"/>
    </source>
</evidence>
<feature type="domain" description="HTH araC/xylS-type" evidence="4">
    <location>
        <begin position="178"/>
        <end position="279"/>
    </location>
</feature>
<keyword evidence="2" id="KW-0238">DNA-binding</keyword>
<dbReference type="PRINTS" id="PR00032">
    <property type="entry name" value="HTHARAC"/>
</dbReference>
<name>A0AAW7Z1W9_9ALTE</name>
<dbReference type="EMBL" id="JAUOQI010000002">
    <property type="protein sequence ID" value="MDO6576556.1"/>
    <property type="molecule type" value="Genomic_DNA"/>
</dbReference>
<dbReference type="Pfam" id="PF12833">
    <property type="entry name" value="HTH_18"/>
    <property type="match status" value="1"/>
</dbReference>
<gene>
    <name evidence="5" type="ORF">Q4527_04100</name>
</gene>